<keyword evidence="1 10" id="KW-0540">Nuclease</keyword>
<keyword evidence="5 10" id="KW-0347">Helicase</keyword>
<dbReference type="GO" id="GO:0000724">
    <property type="term" value="P:double-strand break repair via homologous recombination"/>
    <property type="evidence" value="ECO:0007669"/>
    <property type="project" value="UniProtKB-UniRule"/>
</dbReference>
<dbReference type="Proteomes" id="UP000256542">
    <property type="component" value="Unassembled WGS sequence"/>
</dbReference>
<comment type="miscellaneous">
    <text evidence="10">In the RecBCD complex, RecB has a slow 3'-5' helicase, an exonuclease activity and loads RecA onto ssDNA, RecD has a fast 5'-3' helicase activity, while RecC stimulates the ATPase and processivity of the RecB helicase and contributes to recognition of the Chi site.</text>
</comment>
<evidence type="ECO:0000256" key="6">
    <source>
        <dbReference type="ARBA" id="ARBA00022839"/>
    </source>
</evidence>
<dbReference type="Gene3D" id="1.10.10.160">
    <property type="match status" value="1"/>
</dbReference>
<keyword evidence="6 10" id="KW-0269">Exonuclease</keyword>
<dbReference type="InterPro" id="IPR041500">
    <property type="entry name" value="RecC_C"/>
</dbReference>
<protein>
    <recommendedName>
        <fullName evidence="10">RecBCD enzyme subunit RecC</fullName>
    </recommendedName>
    <alternativeName>
        <fullName evidence="10">Exonuclease V subunit RecC</fullName>
        <shortName evidence="10">ExoV subunit RecC</shortName>
    </alternativeName>
    <alternativeName>
        <fullName evidence="10">Helicase/nuclease RecBCD subunit RecC</fullName>
    </alternativeName>
</protein>
<dbReference type="SUPFAM" id="SSF52540">
    <property type="entry name" value="P-loop containing nucleoside triphosphate hydrolases"/>
    <property type="match status" value="2"/>
</dbReference>
<keyword evidence="3 10" id="KW-0227">DNA damage</keyword>
<dbReference type="GO" id="GO:0005524">
    <property type="term" value="F:ATP binding"/>
    <property type="evidence" value="ECO:0007669"/>
    <property type="project" value="UniProtKB-UniRule"/>
</dbReference>
<evidence type="ECO:0000256" key="2">
    <source>
        <dbReference type="ARBA" id="ARBA00022741"/>
    </source>
</evidence>
<keyword evidence="8 10" id="KW-0238">DNA-binding</keyword>
<keyword evidence="9 10" id="KW-0234">DNA repair</keyword>
<dbReference type="GO" id="GO:0003677">
    <property type="term" value="F:DNA binding"/>
    <property type="evidence" value="ECO:0007669"/>
    <property type="project" value="UniProtKB-UniRule"/>
</dbReference>
<dbReference type="Pfam" id="PF04257">
    <property type="entry name" value="Exonuc_V_gamma"/>
    <property type="match status" value="1"/>
</dbReference>
<dbReference type="InterPro" id="IPR027417">
    <property type="entry name" value="P-loop_NTPase"/>
</dbReference>
<evidence type="ECO:0000256" key="3">
    <source>
        <dbReference type="ARBA" id="ARBA00022763"/>
    </source>
</evidence>
<dbReference type="GO" id="GO:0003678">
    <property type="term" value="F:DNA helicase activity"/>
    <property type="evidence" value="ECO:0007669"/>
    <property type="project" value="UniProtKB-UniRule"/>
</dbReference>
<comment type="caution">
    <text evidence="12">The sequence shown here is derived from an EMBL/GenBank/DDBJ whole genome shotgun (WGS) entry which is preliminary data.</text>
</comment>
<organism evidence="12 13">
    <name type="scientific">Marinomonas pollencensis</name>
    <dbReference type="NCBI Taxonomy" id="491954"/>
    <lineage>
        <taxon>Bacteria</taxon>
        <taxon>Pseudomonadati</taxon>
        <taxon>Pseudomonadota</taxon>
        <taxon>Gammaproteobacteria</taxon>
        <taxon>Oceanospirillales</taxon>
        <taxon>Oceanospirillaceae</taxon>
        <taxon>Marinomonas</taxon>
    </lineage>
</organism>
<evidence type="ECO:0000259" key="11">
    <source>
        <dbReference type="Pfam" id="PF17946"/>
    </source>
</evidence>
<dbReference type="InterPro" id="IPR011335">
    <property type="entry name" value="Restrct_endonuc-II-like"/>
</dbReference>
<dbReference type="Gene3D" id="1.10.10.990">
    <property type="match status" value="1"/>
</dbReference>
<dbReference type="SUPFAM" id="SSF52980">
    <property type="entry name" value="Restriction endonuclease-like"/>
    <property type="match status" value="1"/>
</dbReference>
<evidence type="ECO:0000256" key="9">
    <source>
        <dbReference type="ARBA" id="ARBA00023204"/>
    </source>
</evidence>
<reference evidence="12 13" key="1">
    <citation type="submission" date="2018-08" db="EMBL/GenBank/DDBJ databases">
        <title>Genomic Encyclopedia of Type Strains, Phase III (KMG-III): the genomes of soil and plant-associated and newly described type strains.</title>
        <authorList>
            <person name="Whitman W."/>
        </authorList>
    </citation>
    <scope>NUCLEOTIDE SEQUENCE [LARGE SCALE GENOMIC DNA]</scope>
    <source>
        <strain evidence="12 13">CECT 7375</strain>
    </source>
</reference>
<proteinExistence type="inferred from homology"/>
<dbReference type="PANTHER" id="PTHR30591:SF1">
    <property type="entry name" value="RECBCD ENZYME SUBUNIT RECC"/>
    <property type="match status" value="1"/>
</dbReference>
<dbReference type="CDD" id="cd22353">
    <property type="entry name" value="RecC_C-like"/>
    <property type="match status" value="1"/>
</dbReference>
<dbReference type="HAMAP" id="MF_01486">
    <property type="entry name" value="RecC"/>
    <property type="match status" value="1"/>
</dbReference>
<gene>
    <name evidence="10" type="primary">recC</name>
    <name evidence="12" type="ORF">DFP81_104276</name>
</gene>
<evidence type="ECO:0000256" key="4">
    <source>
        <dbReference type="ARBA" id="ARBA00022801"/>
    </source>
</evidence>
<sequence length="1121" mass="128141">MFQLYTGNRLEDLAVLLAKILALSPPQNPFKDEHILVQNPGMAQWLKMSLAESHGIAAGLTFPLPSTFVWHSFAQTLSDIPGQSEFNKPFLVWRLMRLLDARLSDEEFQSLSWYLQDDDSQVRRFQLCTSIADIYDQYLVYRPDWIKVWEGGESQDESLASLFEQQPWQAILWQDLVADVSQRGESLYHRGNLIEALADATRSQTRPPDMPERIFIFGVSSLPPNTLESLRVLASSGWIEMHLFLQNPCRFYWGDVVDKHYIGRVIKRQTLKPGLSMDTLHLDANPLLASWGRLGRDYIAQLQEMADNELEVFEDYLNESQQGLLQWVQQDVLTLENHGSAEERDPSVEMAHYRHPIEKQDQSVRVHLCHSPLREVEVLHDQLLDMFERDPSLTPKDIIVMLPDVNTYSPFVKAVFGGSTGASEGHGHKRIPFALIDQSGGMENPIVDAYLYLLGLGESRFTLSELISVLEVPAVLAKFELTPEELERIRQWSAEVGVRWGLDAHTAEHHALPSQESHTWLNGVRRMLLGYAMGHDHIWENTLSYGDVEGLEAAVAGKLAEFLAAINQAQQRLQASLTPKDWIDMLYSLSEQFFLVEEDDSFPTLLSKQLDTLTLQWQHAYFDDKLDQQVIRQLLTPMLQEAQGGQRFLAGRINFCTLMPMRSVPFKVVCVLGLNEGDYPRSVAPMGFDLMVGNYRSGDRSRREDDKYLFLEALMSARECFYLSYVGKSIRDNSEKNPSILVSELLEYMAQSCVFVGDETLSPEEAQDAFLSQLVIEHPLQPFNESYYQQNPRLYSYSEQWLPAILASHIEHDTPNIHPLAAQESSRAELPLEELSRFIGNPARYFTQRRLKAFLSLREEEEFEDEPFNLEGLSGYLLREDMLDALLQGDDETFFKRLPLMGVLPYGAFGRLSLQQYQDQCRQLIQVLQGYGFAHCEPLEVNLQLGAFALQAWLKLDTPTTRLSYRIGDLSAHQKMQAWIEHLALCAQGTPKQHHLVNLAKNGKVTQHGFIILPPDEAKNHLSQIIALLQQGLCEPIPLPSKSADAWCKSYCASKTAEDEEAAWQQALKIYQDSSSAFSSSEVDDAYWQRYFPSLVEQRERFTQLCEAIWLPMHRHLELFE</sequence>
<dbReference type="Gene3D" id="3.40.50.10930">
    <property type="match status" value="1"/>
</dbReference>
<evidence type="ECO:0000256" key="10">
    <source>
        <dbReference type="HAMAP-Rule" id="MF_01486"/>
    </source>
</evidence>
<keyword evidence="4 10" id="KW-0378">Hydrolase</keyword>
<dbReference type="Pfam" id="PF17946">
    <property type="entry name" value="RecC_C"/>
    <property type="match status" value="1"/>
</dbReference>
<dbReference type="PIRSF" id="PIRSF000980">
    <property type="entry name" value="RecC"/>
    <property type="match status" value="1"/>
</dbReference>
<dbReference type="AlphaFoldDB" id="A0A3E0DQD2"/>
<dbReference type="Gene3D" id="3.40.50.300">
    <property type="entry name" value="P-loop containing nucleotide triphosphate hydrolases"/>
    <property type="match status" value="2"/>
</dbReference>
<dbReference type="InterPro" id="IPR013986">
    <property type="entry name" value="DExx_box_DNA_helicase_dom_sf"/>
</dbReference>
<dbReference type="GO" id="GO:0008854">
    <property type="term" value="F:exodeoxyribonuclease V activity"/>
    <property type="evidence" value="ECO:0007669"/>
    <property type="project" value="InterPro"/>
</dbReference>
<comment type="subunit">
    <text evidence="10">Heterotrimer of RecB, RecC and RecD. All subunits contribute to DNA-binding.</text>
</comment>
<dbReference type="GO" id="GO:0009338">
    <property type="term" value="C:exodeoxyribonuclease V complex"/>
    <property type="evidence" value="ECO:0007669"/>
    <property type="project" value="InterPro"/>
</dbReference>
<evidence type="ECO:0000256" key="5">
    <source>
        <dbReference type="ARBA" id="ARBA00022806"/>
    </source>
</evidence>
<evidence type="ECO:0000256" key="8">
    <source>
        <dbReference type="ARBA" id="ARBA00023125"/>
    </source>
</evidence>
<comment type="similarity">
    <text evidence="10">Belongs to the RecC family.</text>
</comment>
<evidence type="ECO:0000256" key="7">
    <source>
        <dbReference type="ARBA" id="ARBA00022840"/>
    </source>
</evidence>
<dbReference type="InterPro" id="IPR006697">
    <property type="entry name" value="RecC"/>
</dbReference>
<dbReference type="RefSeq" id="WP_115897287.1">
    <property type="nucleotide sequence ID" value="NZ_QUNG01000004.1"/>
</dbReference>
<keyword evidence="2 10" id="KW-0547">Nucleotide-binding</keyword>
<dbReference type="NCBIfam" id="TIGR01450">
    <property type="entry name" value="recC"/>
    <property type="match status" value="1"/>
</dbReference>
<evidence type="ECO:0000256" key="1">
    <source>
        <dbReference type="ARBA" id="ARBA00022722"/>
    </source>
</evidence>
<dbReference type="PANTHER" id="PTHR30591">
    <property type="entry name" value="RECBCD ENZYME SUBUNIT RECC"/>
    <property type="match status" value="1"/>
</dbReference>
<keyword evidence="13" id="KW-1185">Reference proteome</keyword>
<accession>A0A3E0DQD2</accession>
<feature type="domain" description="RecC C-terminal" evidence="11">
    <location>
        <begin position="829"/>
        <end position="1050"/>
    </location>
</feature>
<evidence type="ECO:0000313" key="12">
    <source>
        <dbReference type="EMBL" id="REG84395.1"/>
    </source>
</evidence>
<comment type="function">
    <text evidence="10">A helicase/nuclease that prepares dsDNA breaks (DSB) for recombinational DNA repair. Binds to DSBs and unwinds DNA via a highly rapid and processive ATP-dependent bidirectional helicase activity. Unwinds dsDNA until it encounters a Chi (crossover hotspot instigator) sequence from the 3' direction. Cuts ssDNA a few nucleotides 3' to the Chi site. The properties and activities of the enzyme are changed at Chi. The Chi-altered holoenzyme produces a long 3'-ssDNA overhang and facilitates RecA-binding to the ssDNA for homologous DNA recombination and repair. Holoenzyme degrades any linearized DNA that is unable to undergo homologous recombination. In the holoenzyme this subunit recognizes the wild-type Chi sequence, and when added to isolated RecB increases its ATP-dependent helicase processivity.</text>
</comment>
<dbReference type="EMBL" id="QUNG01000004">
    <property type="protein sequence ID" value="REG84395.1"/>
    <property type="molecule type" value="Genomic_DNA"/>
</dbReference>
<dbReference type="OrthoDB" id="9762834at2"/>
<name>A0A3E0DQD2_9GAMM</name>
<keyword evidence="7 10" id="KW-0067">ATP-binding</keyword>
<evidence type="ECO:0000313" key="13">
    <source>
        <dbReference type="Proteomes" id="UP000256542"/>
    </source>
</evidence>